<sequence>MRVVVWNCQGVGSPLTVPSLREVNNLSSPSMFFLSETKNRKNVIDRIARHLRLDHNVTVEAMNRAGGMALLWTKETQIVEVNTTAFTIEAKVEDNESRATWWFIGVYASCDQRFRKEQWRVLTDRSRLWGSRFLITGDFNDILSNDEKWEGAYREERSFRDFRDFIDCNRLVDIGFEDTNPGIGRKKKRFYFDKRWLHKEGIQEVVEQAWNKEEHGSKMFKVTRKIRNCRIELLKWRNKVQSNSRSKINDLKQELDRVRNSDSDKRNGEVRELKKQLAEAYKEEEIFWSQKARISWLREGDKNTKYFHSYVKGRRVSNNLSKIQREDGSWTNNEDEVVTEIAVYFKELFTSGGRGEMTEILSGIPHSITQEMNDNLIKEVSEKEIHEALFSMNPEKAPGHDGMTPLFFQNFWSSIKNDIIPAIKAFFHSSLMLKSVNHTVISLIPKTLHPINLKNYRPISLCSVIYKIISKILANRLKNVLDSCISKTQSAFIPDRQILDNVIISHEYMHYLKNKRQGKEGYMAIKLDMAKAYDRVEWHFLLAMMEQMGFCATWINWIHSCLKTVSYSFNYNGEVKGYVSPERGIRQGDPLSPYLFLICSEGFSNLLRRAEESKRIEGLKISRQGPVLTHLFFADDSIIFCKANKEVAGEIMKVLKVYENSSGQLVNLDKSAVFFSKNVVSEKKGEICQALGGMREATQGKYLGLPMVVSRTKEQIFGFVRDNIRKRFQNWKNRFLSPAGKEVLLKAVAMAMPTYVMSCFKLPRKLCKDVCALMANFWWGESNGKNKIHWISWERMAWEKKAGGLGFKDLEAFNQALLGKQMWRLITRPNLLVTKVLKAKYFPKEFILHCSPTKNASWFWQGLMGARSLLNEGLIRRIGNGRSTSIWEHKWIPDTTTGRPTTSRRNNCGLEKVEELICHQRWNRNIIFRNFNRDDAHKILAIPLGLSEREDSFYWQPKAGGQYTVNSGYNLLMKQNRKRKKGNPDGASSSYADGSPQVVQMWNTLWSLNIKHKIKFFIWKCIQGALPVKEAVRRRTGQGDPTCTTCGTAQETVEHLLLTCPHSMNIWKAAPIQWDGAKDHQGNFKRWWLRISEARLRPEGLEHIGLTANILWQVWKERNKREFEKSDIVTPFKTITRAHKDWMEQLQEEGTTVGKSTEETAPRQDMQDQNFTNEGVVIMEIETTKKKGQHTVGIGVTVKEYARNRMTRWLMNEISLGSKVLDDALALKLALCKAVHRNWSKVKLKFCNKELWRQIKQQSPADIKMATVLEDISKLQRLFCMCSFDLCRQEHMLVSKKLSEDALGVIVDEERLFPQCS</sequence>
<dbReference type="InterPro" id="IPR000477">
    <property type="entry name" value="RT_dom"/>
</dbReference>
<dbReference type="CDD" id="cd01650">
    <property type="entry name" value="RT_nLTR_like"/>
    <property type="match status" value="1"/>
</dbReference>
<keyword evidence="4" id="KW-1185">Reference proteome</keyword>
<dbReference type="InterPro" id="IPR026960">
    <property type="entry name" value="RVT-Znf"/>
</dbReference>
<keyword evidence="1" id="KW-0175">Coiled coil</keyword>
<name>A0A6P6VE51_COFAR</name>
<evidence type="ECO:0000313" key="5">
    <source>
        <dbReference type="RefSeq" id="XP_027100870.2"/>
    </source>
</evidence>
<evidence type="ECO:0000259" key="3">
    <source>
        <dbReference type="PROSITE" id="PS50878"/>
    </source>
</evidence>
<proteinExistence type="predicted"/>
<dbReference type="PANTHER" id="PTHR33116:SF86">
    <property type="entry name" value="REVERSE TRANSCRIPTASE DOMAIN-CONTAINING PROTEIN"/>
    <property type="match status" value="1"/>
</dbReference>
<dbReference type="PROSITE" id="PS50878">
    <property type="entry name" value="RT_POL"/>
    <property type="match status" value="1"/>
</dbReference>
<dbReference type="Gene3D" id="3.60.10.10">
    <property type="entry name" value="Endonuclease/exonuclease/phosphatase"/>
    <property type="match status" value="1"/>
</dbReference>
<organism evidence="4 5">
    <name type="scientific">Coffea arabica</name>
    <name type="common">Arabian coffee</name>
    <dbReference type="NCBI Taxonomy" id="13443"/>
    <lineage>
        <taxon>Eukaryota</taxon>
        <taxon>Viridiplantae</taxon>
        <taxon>Streptophyta</taxon>
        <taxon>Embryophyta</taxon>
        <taxon>Tracheophyta</taxon>
        <taxon>Spermatophyta</taxon>
        <taxon>Magnoliopsida</taxon>
        <taxon>eudicotyledons</taxon>
        <taxon>Gunneridae</taxon>
        <taxon>Pentapetalae</taxon>
        <taxon>asterids</taxon>
        <taxon>lamiids</taxon>
        <taxon>Gentianales</taxon>
        <taxon>Rubiaceae</taxon>
        <taxon>Ixoroideae</taxon>
        <taxon>Gardenieae complex</taxon>
        <taxon>Bertiereae - Coffeeae clade</taxon>
        <taxon>Coffeeae</taxon>
        <taxon>Coffea</taxon>
    </lineage>
</organism>
<dbReference type="SUPFAM" id="SSF56219">
    <property type="entry name" value="DNase I-like"/>
    <property type="match status" value="1"/>
</dbReference>
<reference evidence="4" key="1">
    <citation type="journal article" date="2025" name="Foods">
        <title>Unveiling the Microbial Signatures of Arabica Coffee Cherries: Insights into Ripeness Specific Diversity, Functional Traits, and Implications for Quality and Safety.</title>
        <authorList>
            <consortium name="RefSeq"/>
            <person name="Tenea G.N."/>
            <person name="Cifuentes V."/>
            <person name="Reyes P."/>
            <person name="Cevallos-Vallejos M."/>
        </authorList>
    </citation>
    <scope>NUCLEOTIDE SEQUENCE [LARGE SCALE GENOMIC DNA]</scope>
</reference>
<dbReference type="RefSeq" id="XP_027100870.2">
    <property type="nucleotide sequence ID" value="XM_027245069.2"/>
</dbReference>
<dbReference type="PANTHER" id="PTHR33116">
    <property type="entry name" value="REVERSE TRANSCRIPTASE ZINC-BINDING DOMAIN-CONTAINING PROTEIN-RELATED-RELATED"/>
    <property type="match status" value="1"/>
</dbReference>
<dbReference type="GeneID" id="113719906"/>
<gene>
    <name evidence="5" type="primary">LOC113719906</name>
</gene>
<protein>
    <recommendedName>
        <fullName evidence="3">Reverse transcriptase domain-containing protein</fullName>
    </recommendedName>
</protein>
<feature type="domain" description="Reverse transcriptase" evidence="3">
    <location>
        <begin position="425"/>
        <end position="707"/>
    </location>
</feature>
<evidence type="ECO:0000256" key="2">
    <source>
        <dbReference type="SAM" id="MobiDB-lite"/>
    </source>
</evidence>
<evidence type="ECO:0000256" key="1">
    <source>
        <dbReference type="SAM" id="Coils"/>
    </source>
</evidence>
<dbReference type="SUPFAM" id="SSF56672">
    <property type="entry name" value="DNA/RNA polymerases"/>
    <property type="match status" value="1"/>
</dbReference>
<feature type="compositionally biased region" description="Basic and acidic residues" evidence="2">
    <location>
        <begin position="1156"/>
        <end position="1166"/>
    </location>
</feature>
<feature type="coiled-coil region" evidence="1">
    <location>
        <begin position="241"/>
        <end position="283"/>
    </location>
</feature>
<dbReference type="Pfam" id="PF13966">
    <property type="entry name" value="zf-RVT"/>
    <property type="match status" value="1"/>
</dbReference>
<dbReference type="InterPro" id="IPR036691">
    <property type="entry name" value="Endo/exonu/phosph_ase_sf"/>
</dbReference>
<dbReference type="OrthoDB" id="1932527at2759"/>
<accession>A0A6P6VE51</accession>
<evidence type="ECO:0000313" key="4">
    <source>
        <dbReference type="Proteomes" id="UP001652660"/>
    </source>
</evidence>
<feature type="region of interest" description="Disordered" evidence="2">
    <location>
        <begin position="1149"/>
        <end position="1169"/>
    </location>
</feature>
<dbReference type="Pfam" id="PF00078">
    <property type="entry name" value="RVT_1"/>
    <property type="match status" value="1"/>
</dbReference>
<dbReference type="InterPro" id="IPR043502">
    <property type="entry name" value="DNA/RNA_pol_sf"/>
</dbReference>
<reference evidence="5" key="2">
    <citation type="submission" date="2025-08" db="UniProtKB">
        <authorList>
            <consortium name="RefSeq"/>
        </authorList>
    </citation>
    <scope>IDENTIFICATION</scope>
    <source>
        <tissue evidence="5">Leaves</tissue>
    </source>
</reference>
<dbReference type="Proteomes" id="UP001652660">
    <property type="component" value="Chromosome 3e"/>
</dbReference>